<reference evidence="1 2" key="1">
    <citation type="journal article" date="2016" name="Nat. Commun.">
        <title>Thousands of microbial genomes shed light on interconnected biogeochemical processes in an aquifer system.</title>
        <authorList>
            <person name="Anantharaman K."/>
            <person name="Brown C.T."/>
            <person name="Hug L.A."/>
            <person name="Sharon I."/>
            <person name="Castelle C.J."/>
            <person name="Probst A.J."/>
            <person name="Thomas B.C."/>
            <person name="Singh A."/>
            <person name="Wilkins M.J."/>
            <person name="Karaoz U."/>
            <person name="Brodie E.L."/>
            <person name="Williams K.H."/>
            <person name="Hubbard S.S."/>
            <person name="Banfield J.F."/>
        </authorList>
    </citation>
    <scope>NUCLEOTIDE SEQUENCE [LARGE SCALE GENOMIC DNA]</scope>
</reference>
<accession>A0A1F7IKJ7</accession>
<sequence>MANHHEGRRSTELDFSFFYLHPTANNNCPNQGGVEIRTIRATDLQEAKVLAENTPVICENPACGADYQLQK</sequence>
<gene>
    <name evidence="1" type="ORF">A3B40_00900</name>
</gene>
<dbReference type="EMBL" id="MGAI01000036">
    <property type="protein sequence ID" value="OGK43863.1"/>
    <property type="molecule type" value="Genomic_DNA"/>
</dbReference>
<proteinExistence type="predicted"/>
<comment type="caution">
    <text evidence="1">The sequence shown here is derived from an EMBL/GenBank/DDBJ whole genome shotgun (WGS) entry which is preliminary data.</text>
</comment>
<dbReference type="AlphaFoldDB" id="A0A1F7IKJ7"/>
<evidence type="ECO:0000313" key="1">
    <source>
        <dbReference type="EMBL" id="OGK43863.1"/>
    </source>
</evidence>
<dbReference type="Proteomes" id="UP000178040">
    <property type="component" value="Unassembled WGS sequence"/>
</dbReference>
<name>A0A1F7IKJ7_9BACT</name>
<organism evidence="1 2">
    <name type="scientific">Candidatus Roizmanbacteria bacterium RIFCSPLOWO2_01_FULL_37_16</name>
    <dbReference type="NCBI Taxonomy" id="1802058"/>
    <lineage>
        <taxon>Bacteria</taxon>
        <taxon>Candidatus Roizmaniibacteriota</taxon>
    </lineage>
</organism>
<protein>
    <submittedName>
        <fullName evidence="1">Uncharacterized protein</fullName>
    </submittedName>
</protein>
<evidence type="ECO:0000313" key="2">
    <source>
        <dbReference type="Proteomes" id="UP000178040"/>
    </source>
</evidence>